<evidence type="ECO:0000313" key="7">
    <source>
        <dbReference type="Proteomes" id="UP001291926"/>
    </source>
</evidence>
<comment type="similarity">
    <text evidence="1">Belongs to the PPR family. PCMP-H subfamily.</text>
</comment>
<feature type="repeat" description="PPR" evidence="4">
    <location>
        <begin position="538"/>
        <end position="572"/>
    </location>
</feature>
<dbReference type="InterPro" id="IPR046960">
    <property type="entry name" value="PPR_At4g14850-like_plant"/>
</dbReference>
<dbReference type="Pfam" id="PF01535">
    <property type="entry name" value="PPR"/>
    <property type="match status" value="8"/>
</dbReference>
<dbReference type="PANTHER" id="PTHR47926">
    <property type="entry name" value="PENTATRICOPEPTIDE REPEAT-CONTAINING PROTEIN"/>
    <property type="match status" value="1"/>
</dbReference>
<dbReference type="PROSITE" id="PS51375">
    <property type="entry name" value="PPR"/>
    <property type="match status" value="8"/>
</dbReference>
<dbReference type="InterPro" id="IPR011990">
    <property type="entry name" value="TPR-like_helical_dom_sf"/>
</dbReference>
<evidence type="ECO:0000259" key="5">
    <source>
        <dbReference type="Pfam" id="PF14432"/>
    </source>
</evidence>
<dbReference type="InterPro" id="IPR019734">
    <property type="entry name" value="TPR_rpt"/>
</dbReference>
<gene>
    <name evidence="6" type="ORF">RD792_017389</name>
</gene>
<dbReference type="PANTHER" id="PTHR47926:SF537">
    <property type="entry name" value="PENTACOTRIPEPTIDE-REPEAT REGION OF PRORP DOMAIN-CONTAINING PROTEIN"/>
    <property type="match status" value="1"/>
</dbReference>
<comment type="caution">
    <text evidence="6">The sequence shown here is derived from an EMBL/GenBank/DDBJ whole genome shotgun (WGS) entry which is preliminary data.</text>
</comment>
<feature type="repeat" description="PPR" evidence="4">
    <location>
        <begin position="406"/>
        <end position="436"/>
    </location>
</feature>
<dbReference type="InterPro" id="IPR046848">
    <property type="entry name" value="E_motif"/>
</dbReference>
<dbReference type="PROSITE" id="PS50005">
    <property type="entry name" value="TPR"/>
    <property type="match status" value="1"/>
</dbReference>
<dbReference type="InterPro" id="IPR002885">
    <property type="entry name" value="PPR_rpt"/>
</dbReference>
<keyword evidence="7" id="KW-1185">Reference proteome</keyword>
<reference evidence="6 7" key="1">
    <citation type="journal article" date="2023" name="bioRxiv">
        <title>Genome report: Whole genome sequence and annotation of Penstemon davidsonii.</title>
        <authorList>
            <person name="Ostevik K.L."/>
            <person name="Alabady M."/>
            <person name="Zhang M."/>
            <person name="Rausher M.D."/>
        </authorList>
    </citation>
    <scope>NUCLEOTIDE SEQUENCE [LARGE SCALE GENOMIC DNA]</scope>
    <source>
        <strain evidence="6">DNT005</strain>
        <tissue evidence="6">Whole leaf</tissue>
    </source>
</reference>
<dbReference type="Pfam" id="PF14432">
    <property type="entry name" value="DYW_deaminase"/>
    <property type="match status" value="1"/>
</dbReference>
<proteinExistence type="inferred from homology"/>
<feature type="repeat" description="PPR" evidence="4">
    <location>
        <begin position="102"/>
        <end position="136"/>
    </location>
</feature>
<feature type="domain" description="DYW" evidence="5">
    <location>
        <begin position="754"/>
        <end position="846"/>
    </location>
</feature>
<evidence type="ECO:0000256" key="2">
    <source>
        <dbReference type="ARBA" id="ARBA00022737"/>
    </source>
</evidence>
<evidence type="ECO:0000256" key="1">
    <source>
        <dbReference type="ARBA" id="ARBA00006643"/>
    </source>
</evidence>
<dbReference type="Gene3D" id="1.25.40.10">
    <property type="entry name" value="Tetratricopeptide repeat domain"/>
    <property type="match status" value="5"/>
</dbReference>
<dbReference type="InterPro" id="IPR032867">
    <property type="entry name" value="DYW_dom"/>
</dbReference>
<protein>
    <recommendedName>
        <fullName evidence="5">DYW domain-containing protein</fullName>
    </recommendedName>
</protein>
<evidence type="ECO:0000256" key="4">
    <source>
        <dbReference type="PROSITE-ProRule" id="PRU00708"/>
    </source>
</evidence>
<evidence type="ECO:0000313" key="6">
    <source>
        <dbReference type="EMBL" id="KAK4478111.1"/>
    </source>
</evidence>
<dbReference type="Proteomes" id="UP001291926">
    <property type="component" value="Unassembled WGS sequence"/>
</dbReference>
<sequence>MAFTTSSTAGLPILNTQTQAQPEKTTFNNLISKTGSLKSCKNLQEIKHLHGQFTKQGLIHDPSILTNLISKYSQMGSSESLEYAQKAFEIFKNVRDDSNTSTVYLYNSLIKGNSSCGFSHEAILLYINMLIEGVEPDNYTFPFVLSACAKSLKLFEGLQLHGSIVKMGFYSDIYVLNSLIYLYGECGEIDKGRKVFDEMPERNVVSWTSLICGYARRDLHKEAVSLFFEMIEEGIKPNELTMVSAISSCAKLGDSSLGDRVSDYVQGSGLTTNDVMVNALVDMYMKCGVADKANQLFHEYGDRKNLVLYNTFMSNYVRLGKLKDAIDIFREMLKMGPKPDRVTMLSIISTSAELGNFRFGVQCHAYVLRNGLETSDSIANSIIDMYTKCGKQELACKVFDQMSNKTTVSWNSLLAGFARNDDLESAQRMFKEMPEKNLVSWNTMISALVQQSFFKEAIELFHSMQNEGIIADKMTMVGITSACGYLGALNLAKWTYNYVEKHNIQRDMKLDTSLMDMFARCGDTQSAMEVFNTMNEQDVSSWTVAIGAMAMEGNGKQALELFHEMIEKQVLPDEVVFAGVLTACSRSGLVEQGIDMFKNMKEKHGVEPNIVHYGCVVDLLGRAGLLEKALEFINGMPMAPNDAIWSAFVSACRVHKNEEMASHVNKMITKSGNDKTGIQILLSNIYASKGKWDEVSKVRMQMKEKGMKKKVPGSSSIEVNGAIHEFTSGDESHSMNEITTSMLEEIRCRIRDEGYVPDLTNVLFDIDEQEREFLLSRHSEKLAIAFGLVSSGRGMPIRVAKNLRICSDCHSFAKMVSKVYEREIVIRDNNRFHFFSRGSCSCGDYW</sequence>
<dbReference type="Pfam" id="PF13041">
    <property type="entry name" value="PPR_2"/>
    <property type="match status" value="3"/>
</dbReference>
<name>A0ABR0CLU8_9LAMI</name>
<accession>A0ABR0CLU8</accession>
<dbReference type="NCBIfam" id="TIGR00756">
    <property type="entry name" value="PPR"/>
    <property type="match status" value="7"/>
</dbReference>
<feature type="repeat" description="PPR" evidence="4">
    <location>
        <begin position="573"/>
        <end position="608"/>
    </location>
</feature>
<feature type="repeat" description="PPR" evidence="4">
    <location>
        <begin position="203"/>
        <end position="237"/>
    </location>
</feature>
<feature type="repeat" description="PPR" evidence="4">
    <location>
        <begin position="305"/>
        <end position="339"/>
    </location>
</feature>
<keyword evidence="2" id="KW-0677">Repeat</keyword>
<feature type="repeat" description="PPR" evidence="4">
    <location>
        <begin position="172"/>
        <end position="202"/>
    </location>
</feature>
<dbReference type="Pfam" id="PF20431">
    <property type="entry name" value="E_motif"/>
    <property type="match status" value="1"/>
</dbReference>
<evidence type="ECO:0000256" key="3">
    <source>
        <dbReference type="PROSITE-ProRule" id="PRU00339"/>
    </source>
</evidence>
<feature type="repeat" description="TPR" evidence="3">
    <location>
        <begin position="306"/>
        <end position="339"/>
    </location>
</feature>
<organism evidence="6 7">
    <name type="scientific">Penstemon davidsonii</name>
    <dbReference type="NCBI Taxonomy" id="160366"/>
    <lineage>
        <taxon>Eukaryota</taxon>
        <taxon>Viridiplantae</taxon>
        <taxon>Streptophyta</taxon>
        <taxon>Embryophyta</taxon>
        <taxon>Tracheophyta</taxon>
        <taxon>Spermatophyta</taxon>
        <taxon>Magnoliopsida</taxon>
        <taxon>eudicotyledons</taxon>
        <taxon>Gunneridae</taxon>
        <taxon>Pentapetalae</taxon>
        <taxon>asterids</taxon>
        <taxon>lamiids</taxon>
        <taxon>Lamiales</taxon>
        <taxon>Plantaginaceae</taxon>
        <taxon>Cheloneae</taxon>
        <taxon>Penstemon</taxon>
    </lineage>
</organism>
<keyword evidence="3" id="KW-0802">TPR repeat</keyword>
<feature type="repeat" description="PPR" evidence="4">
    <location>
        <begin position="437"/>
        <end position="471"/>
    </location>
</feature>
<dbReference type="EMBL" id="JAYDYQ010002688">
    <property type="protein sequence ID" value="KAK4478111.1"/>
    <property type="molecule type" value="Genomic_DNA"/>
</dbReference>